<dbReference type="PANTHER" id="PTHR30146">
    <property type="entry name" value="LACI-RELATED TRANSCRIPTIONAL REPRESSOR"/>
    <property type="match status" value="1"/>
</dbReference>
<dbReference type="PANTHER" id="PTHR30146:SF154">
    <property type="entry name" value="TRANSCRIPTION REGULATOR, MEMBER OF GALR FAMILY"/>
    <property type="match status" value="1"/>
</dbReference>
<gene>
    <name evidence="5" type="ordered locus">SpiGrapes_0568</name>
</gene>
<dbReference type="EMBL" id="CP003155">
    <property type="protein sequence ID" value="AEV28419.1"/>
    <property type="molecule type" value="Genomic_DNA"/>
</dbReference>
<evidence type="ECO:0000313" key="5">
    <source>
        <dbReference type="EMBL" id="AEV28419.1"/>
    </source>
</evidence>
<reference evidence="5 6" key="1">
    <citation type="submission" date="2011-11" db="EMBL/GenBank/DDBJ databases">
        <title>Complete sequence of Spirochaeta sp. grapes.</title>
        <authorList>
            <consortium name="US DOE Joint Genome Institute"/>
            <person name="Lucas S."/>
            <person name="Han J."/>
            <person name="Lapidus A."/>
            <person name="Cheng J.-F."/>
            <person name="Goodwin L."/>
            <person name="Pitluck S."/>
            <person name="Peters L."/>
            <person name="Ovchinnikova G."/>
            <person name="Munk A.C."/>
            <person name="Detter J.C."/>
            <person name="Han C."/>
            <person name="Tapia R."/>
            <person name="Land M."/>
            <person name="Hauser L."/>
            <person name="Kyrpides N."/>
            <person name="Ivanova N."/>
            <person name="Pagani I."/>
            <person name="Ritalahtilisa K."/>
            <person name="Loeffler F."/>
            <person name="Woyke T."/>
        </authorList>
    </citation>
    <scope>NUCLEOTIDE SEQUENCE [LARGE SCALE GENOMIC DNA]</scope>
    <source>
        <strain evidence="6">ATCC BAA-1885 / DSM 22778 / Grapes</strain>
    </source>
</reference>
<name>G8QXB8_SPHPG</name>
<dbReference type="Pfam" id="PF13377">
    <property type="entry name" value="Peripla_BP_3"/>
    <property type="match status" value="1"/>
</dbReference>
<dbReference type="CDD" id="cd01392">
    <property type="entry name" value="HTH_LacI"/>
    <property type="match status" value="1"/>
</dbReference>
<dbReference type="CDD" id="cd06267">
    <property type="entry name" value="PBP1_LacI_sugar_binding-like"/>
    <property type="match status" value="1"/>
</dbReference>
<evidence type="ECO:0000256" key="1">
    <source>
        <dbReference type="ARBA" id="ARBA00023015"/>
    </source>
</evidence>
<dbReference type="Gene3D" id="3.40.50.2300">
    <property type="match status" value="2"/>
</dbReference>
<evidence type="ECO:0000259" key="4">
    <source>
        <dbReference type="PROSITE" id="PS50932"/>
    </source>
</evidence>
<evidence type="ECO:0000313" key="6">
    <source>
        <dbReference type="Proteomes" id="UP000005632"/>
    </source>
</evidence>
<sequence>MSTVIDVAKEANVAPMTVSRVVNSPEKVKPETREKVFAAMKKLHYKPNTAAKNLVTKRTGVIDIYIPAAIDLSNPFTMHFIAGISKTLSERMYSFLILRDMKAQHPCDGYIATGLLRDETLEFAHYALNDEKPLVIFGHAQIDDVDCIDVDNVQGSYMAVKRLIEAGHKHIAMVNVAEDKDYPIDRLNGYKKALLEAGLPFREDLVKYSVNSPSGGEYAALELFSGDNSLSAVFCATDTIAIGLIRQLERMGKKVPLNISVVGFDGLGHHLLSTPRITTVQQPIYEIGRMLATALLERIEGRTQRIEKLVPPVLLEEESVAERK</sequence>
<dbReference type="SUPFAM" id="SSF47413">
    <property type="entry name" value="lambda repressor-like DNA-binding domains"/>
    <property type="match status" value="1"/>
</dbReference>
<dbReference type="InterPro" id="IPR000843">
    <property type="entry name" value="HTH_LacI"/>
</dbReference>
<proteinExistence type="predicted"/>
<dbReference type="InterPro" id="IPR046335">
    <property type="entry name" value="LacI/GalR-like_sensor"/>
</dbReference>
<dbReference type="InterPro" id="IPR010982">
    <property type="entry name" value="Lambda_DNA-bd_dom_sf"/>
</dbReference>
<dbReference type="KEGG" id="sgp:SpiGrapes_0568"/>
<dbReference type="InterPro" id="IPR028082">
    <property type="entry name" value="Peripla_BP_I"/>
</dbReference>
<keyword evidence="6" id="KW-1185">Reference proteome</keyword>
<dbReference type="SMART" id="SM00354">
    <property type="entry name" value="HTH_LACI"/>
    <property type="match status" value="1"/>
</dbReference>
<accession>G8QXB8</accession>
<protein>
    <submittedName>
        <fullName evidence="5">Transcriptional regulator</fullName>
    </submittedName>
</protein>
<dbReference type="GO" id="GO:0000976">
    <property type="term" value="F:transcription cis-regulatory region binding"/>
    <property type="evidence" value="ECO:0007669"/>
    <property type="project" value="TreeGrafter"/>
</dbReference>
<dbReference type="STRING" id="158190.SpiGrapes_0568"/>
<dbReference type="SUPFAM" id="SSF53822">
    <property type="entry name" value="Periplasmic binding protein-like I"/>
    <property type="match status" value="1"/>
</dbReference>
<keyword evidence="1" id="KW-0805">Transcription regulation</keyword>
<evidence type="ECO:0000256" key="2">
    <source>
        <dbReference type="ARBA" id="ARBA00023125"/>
    </source>
</evidence>
<dbReference type="eggNOG" id="COG1609">
    <property type="taxonomic scope" value="Bacteria"/>
</dbReference>
<organism evidence="5 6">
    <name type="scientific">Sphaerochaeta pleomorpha (strain ATCC BAA-1885 / DSM 22778 / Grapes)</name>
    <dbReference type="NCBI Taxonomy" id="158190"/>
    <lineage>
        <taxon>Bacteria</taxon>
        <taxon>Pseudomonadati</taxon>
        <taxon>Spirochaetota</taxon>
        <taxon>Spirochaetia</taxon>
        <taxon>Spirochaetales</taxon>
        <taxon>Sphaerochaetaceae</taxon>
        <taxon>Sphaerochaeta</taxon>
    </lineage>
</organism>
<dbReference type="Pfam" id="PF00356">
    <property type="entry name" value="LacI"/>
    <property type="match status" value="1"/>
</dbReference>
<dbReference type="Gene3D" id="1.10.260.40">
    <property type="entry name" value="lambda repressor-like DNA-binding domains"/>
    <property type="match status" value="1"/>
</dbReference>
<evidence type="ECO:0000256" key="3">
    <source>
        <dbReference type="ARBA" id="ARBA00023163"/>
    </source>
</evidence>
<dbReference type="OrthoDB" id="9796186at2"/>
<keyword evidence="3" id="KW-0804">Transcription</keyword>
<dbReference type="HOGENOM" id="CLU_037628_6_1_12"/>
<dbReference type="PROSITE" id="PS50932">
    <property type="entry name" value="HTH_LACI_2"/>
    <property type="match status" value="1"/>
</dbReference>
<keyword evidence="2" id="KW-0238">DNA-binding</keyword>
<dbReference type="AlphaFoldDB" id="G8QXB8"/>
<dbReference type="GO" id="GO:0003700">
    <property type="term" value="F:DNA-binding transcription factor activity"/>
    <property type="evidence" value="ECO:0007669"/>
    <property type="project" value="TreeGrafter"/>
</dbReference>
<dbReference type="RefSeq" id="WP_014269268.1">
    <property type="nucleotide sequence ID" value="NC_016633.1"/>
</dbReference>
<feature type="domain" description="HTH lacI-type" evidence="4">
    <location>
        <begin position="2"/>
        <end position="56"/>
    </location>
</feature>
<dbReference type="Proteomes" id="UP000005632">
    <property type="component" value="Chromosome"/>
</dbReference>